<comment type="caution">
    <text evidence="1">The sequence shown here is derived from an EMBL/GenBank/DDBJ whole genome shotgun (WGS) entry which is preliminary data.</text>
</comment>
<evidence type="ECO:0000313" key="2">
    <source>
        <dbReference type="Proteomes" id="UP000564573"/>
    </source>
</evidence>
<protein>
    <submittedName>
        <fullName evidence="1">Uncharacterized protein</fullName>
    </submittedName>
</protein>
<dbReference type="Proteomes" id="UP000564573">
    <property type="component" value="Unassembled WGS sequence"/>
</dbReference>
<accession>A0A839XNT0</accession>
<dbReference type="EMBL" id="JACIBS010000001">
    <property type="protein sequence ID" value="MBB3662353.1"/>
    <property type="molecule type" value="Genomic_DNA"/>
</dbReference>
<dbReference type="AlphaFoldDB" id="A0A839XNT0"/>
<keyword evidence="2" id="KW-1185">Reference proteome</keyword>
<proteinExistence type="predicted"/>
<reference evidence="1 2" key="1">
    <citation type="submission" date="2020-08" db="EMBL/GenBank/DDBJ databases">
        <title>Sequencing the genomes of 1000 actinobacteria strains.</title>
        <authorList>
            <person name="Klenk H.-P."/>
        </authorList>
    </citation>
    <scope>NUCLEOTIDE SEQUENCE [LARGE SCALE GENOMIC DNA]</scope>
    <source>
        <strain evidence="1 2">DSM 45267</strain>
    </source>
</reference>
<gene>
    <name evidence="1" type="ORF">FB384_001257</name>
</gene>
<name>A0A839XNT0_9PSEU</name>
<sequence>MSDGYAVNIAELGTLIRTLEDGAEQVRDRQ</sequence>
<evidence type="ECO:0000313" key="1">
    <source>
        <dbReference type="EMBL" id="MBB3662353.1"/>
    </source>
</evidence>
<organism evidence="1 2">
    <name type="scientific">Prauserella sediminis</name>
    <dbReference type="NCBI Taxonomy" id="577680"/>
    <lineage>
        <taxon>Bacteria</taxon>
        <taxon>Bacillati</taxon>
        <taxon>Actinomycetota</taxon>
        <taxon>Actinomycetes</taxon>
        <taxon>Pseudonocardiales</taxon>
        <taxon>Pseudonocardiaceae</taxon>
        <taxon>Prauserella</taxon>
        <taxon>Prauserella salsuginis group</taxon>
    </lineage>
</organism>